<evidence type="ECO:0000313" key="4">
    <source>
        <dbReference type="EMBL" id="OHA83007.1"/>
    </source>
</evidence>
<dbReference type="InterPro" id="IPR015797">
    <property type="entry name" value="NUDIX_hydrolase-like_dom_sf"/>
</dbReference>
<evidence type="ECO:0000256" key="1">
    <source>
        <dbReference type="ARBA" id="ARBA00001946"/>
    </source>
</evidence>
<dbReference type="SUPFAM" id="SSF55811">
    <property type="entry name" value="Nudix"/>
    <property type="match status" value="1"/>
</dbReference>
<comment type="caution">
    <text evidence="4">The sequence shown here is derived from an EMBL/GenBank/DDBJ whole genome shotgun (WGS) entry which is preliminary data.</text>
</comment>
<comment type="cofactor">
    <cofactor evidence="1">
        <name>Mg(2+)</name>
        <dbReference type="ChEBI" id="CHEBI:18420"/>
    </cofactor>
</comment>
<evidence type="ECO:0000256" key="2">
    <source>
        <dbReference type="ARBA" id="ARBA00022801"/>
    </source>
</evidence>
<dbReference type="Proteomes" id="UP000177987">
    <property type="component" value="Unassembled WGS sequence"/>
</dbReference>
<dbReference type="InterPro" id="IPR020084">
    <property type="entry name" value="NUDIX_hydrolase_CS"/>
</dbReference>
<organism evidence="4 5">
    <name type="scientific">Candidatus Yonathbacteria bacterium RIFCSPLOWO2_01_FULL_47_33b</name>
    <dbReference type="NCBI Taxonomy" id="1802727"/>
    <lineage>
        <taxon>Bacteria</taxon>
        <taxon>Candidatus Yonathiibacteriota</taxon>
    </lineage>
</organism>
<evidence type="ECO:0000313" key="5">
    <source>
        <dbReference type="Proteomes" id="UP000177987"/>
    </source>
</evidence>
<evidence type="ECO:0000259" key="3">
    <source>
        <dbReference type="PROSITE" id="PS51462"/>
    </source>
</evidence>
<dbReference type="PROSITE" id="PS00893">
    <property type="entry name" value="NUDIX_BOX"/>
    <property type="match status" value="1"/>
</dbReference>
<dbReference type="EMBL" id="MHUW01000021">
    <property type="protein sequence ID" value="OHA83007.1"/>
    <property type="molecule type" value="Genomic_DNA"/>
</dbReference>
<dbReference type="PANTHER" id="PTHR43046:SF14">
    <property type="entry name" value="MUTT_NUDIX FAMILY PROTEIN"/>
    <property type="match status" value="1"/>
</dbReference>
<reference evidence="4 5" key="1">
    <citation type="journal article" date="2016" name="Nat. Commun.">
        <title>Thousands of microbial genomes shed light on interconnected biogeochemical processes in an aquifer system.</title>
        <authorList>
            <person name="Anantharaman K."/>
            <person name="Brown C.T."/>
            <person name="Hug L.A."/>
            <person name="Sharon I."/>
            <person name="Castelle C.J."/>
            <person name="Probst A.J."/>
            <person name="Thomas B.C."/>
            <person name="Singh A."/>
            <person name="Wilkins M.J."/>
            <person name="Karaoz U."/>
            <person name="Brodie E.L."/>
            <person name="Williams K.H."/>
            <person name="Hubbard S.S."/>
            <person name="Banfield J.F."/>
        </authorList>
    </citation>
    <scope>NUCLEOTIDE SEQUENCE [LARGE SCALE GENOMIC DNA]</scope>
</reference>
<name>A0A1G2SD68_9BACT</name>
<dbReference type="InterPro" id="IPR000086">
    <property type="entry name" value="NUDIX_hydrolase_dom"/>
</dbReference>
<protein>
    <recommendedName>
        <fullName evidence="3">Nudix hydrolase domain-containing protein</fullName>
    </recommendedName>
</protein>
<dbReference type="Pfam" id="PF00293">
    <property type="entry name" value="NUDIX"/>
    <property type="match status" value="1"/>
</dbReference>
<proteinExistence type="predicted"/>
<sequence length="159" mass="17990">MQKNLSPEEHYKSLPKKRSGSSVLFLNEKGELLIVKPSYKSGWLPVGGTVDDSESPSVAAQRETREEIGLDLILSDFKIISICYVPEKDARTEAFQFAFFGGVLSNEQISQIKLPSDELEEFRFVPLEEAKTMLSPRLSDKLDLYLEVARDKKVVYLES</sequence>
<dbReference type="PROSITE" id="PS51462">
    <property type="entry name" value="NUDIX"/>
    <property type="match status" value="1"/>
</dbReference>
<gene>
    <name evidence="4" type="ORF">A2937_02265</name>
</gene>
<dbReference type="AlphaFoldDB" id="A0A1G2SD68"/>
<feature type="domain" description="Nudix hydrolase" evidence="3">
    <location>
        <begin position="16"/>
        <end position="150"/>
    </location>
</feature>
<keyword evidence="2" id="KW-0378">Hydrolase</keyword>
<dbReference type="CDD" id="cd18876">
    <property type="entry name" value="NUDIX_Hydrolase"/>
    <property type="match status" value="1"/>
</dbReference>
<dbReference type="PANTHER" id="PTHR43046">
    <property type="entry name" value="GDP-MANNOSE MANNOSYL HYDROLASE"/>
    <property type="match status" value="1"/>
</dbReference>
<dbReference type="GO" id="GO:0016787">
    <property type="term" value="F:hydrolase activity"/>
    <property type="evidence" value="ECO:0007669"/>
    <property type="project" value="UniProtKB-KW"/>
</dbReference>
<accession>A0A1G2SD68</accession>
<dbReference type="Gene3D" id="3.90.79.10">
    <property type="entry name" value="Nucleoside Triphosphate Pyrophosphohydrolase"/>
    <property type="match status" value="1"/>
</dbReference>
<dbReference type="STRING" id="1802727.A2937_02265"/>